<protein>
    <submittedName>
        <fullName evidence="1">Polyketide cyclase</fullName>
    </submittedName>
</protein>
<proteinExistence type="predicted"/>
<dbReference type="CDD" id="cd07812">
    <property type="entry name" value="SRPBCC"/>
    <property type="match status" value="1"/>
</dbReference>
<dbReference type="EMBL" id="PSNX01000004">
    <property type="protein sequence ID" value="PPE67155.1"/>
    <property type="molecule type" value="Genomic_DNA"/>
</dbReference>
<dbReference type="AlphaFoldDB" id="A0A2S5SWM3"/>
<reference evidence="1 2" key="1">
    <citation type="submission" date="2018-02" db="EMBL/GenBank/DDBJ databases">
        <title>Reclassifiation of [Polyangium] brachysporum DSM 7029 as Guopingzhaonella breviflexa gen. nov., sp. nov., a member of the family Comamonadaceae.</title>
        <authorList>
            <person name="Tang B."/>
        </authorList>
    </citation>
    <scope>NUCLEOTIDE SEQUENCE [LARGE SCALE GENOMIC DNA]</scope>
    <source>
        <strain evidence="1 2">BCRC 80649</strain>
    </source>
</reference>
<sequence>MAAESPLAFHHRSEVVLPVEPERLFAHLDDHRRLSSHMEKPSLMTAGASMRIDTDAGHGQAVGSVIRMSGRVLGVRLGLEEVVTEHAPPHRKVWETVGEPALLVIGAYRMGFSIEPFTGGSRLVVFIDYALPGRGLARLLGALVGRYYAAWCTRRMAEDARAAFPGPIRGPAPRDP</sequence>
<evidence type="ECO:0000313" key="1">
    <source>
        <dbReference type="EMBL" id="PPE67155.1"/>
    </source>
</evidence>
<dbReference type="Gene3D" id="3.30.530.20">
    <property type="match status" value="1"/>
</dbReference>
<keyword evidence="2" id="KW-1185">Reference proteome</keyword>
<gene>
    <name evidence="1" type="ORF">C1704_06925</name>
</gene>
<dbReference type="InterPro" id="IPR023393">
    <property type="entry name" value="START-like_dom_sf"/>
</dbReference>
<dbReference type="SUPFAM" id="SSF55961">
    <property type="entry name" value="Bet v1-like"/>
    <property type="match status" value="1"/>
</dbReference>
<evidence type="ECO:0000313" key="2">
    <source>
        <dbReference type="Proteomes" id="UP000238605"/>
    </source>
</evidence>
<dbReference type="OrthoDB" id="8904593at2"/>
<name>A0A2S5SWM3_9BURK</name>
<organism evidence="1 2">
    <name type="scientific">Caldimonas caldifontis</name>
    <dbReference type="NCBI Taxonomy" id="1452508"/>
    <lineage>
        <taxon>Bacteria</taxon>
        <taxon>Pseudomonadati</taxon>
        <taxon>Pseudomonadota</taxon>
        <taxon>Betaproteobacteria</taxon>
        <taxon>Burkholderiales</taxon>
        <taxon>Sphaerotilaceae</taxon>
        <taxon>Caldimonas</taxon>
    </lineage>
</organism>
<dbReference type="RefSeq" id="WP_104301974.1">
    <property type="nucleotide sequence ID" value="NZ_PSNX01000004.1"/>
</dbReference>
<comment type="caution">
    <text evidence="1">The sequence shown here is derived from an EMBL/GenBank/DDBJ whole genome shotgun (WGS) entry which is preliminary data.</text>
</comment>
<dbReference type="Pfam" id="PF10604">
    <property type="entry name" value="Polyketide_cyc2"/>
    <property type="match status" value="1"/>
</dbReference>
<dbReference type="InterPro" id="IPR019587">
    <property type="entry name" value="Polyketide_cyclase/dehydratase"/>
</dbReference>
<dbReference type="Proteomes" id="UP000238605">
    <property type="component" value="Unassembled WGS sequence"/>
</dbReference>
<accession>A0A2S5SWM3</accession>